<evidence type="ECO:0000256" key="6">
    <source>
        <dbReference type="ARBA" id="ARBA00045654"/>
    </source>
</evidence>
<reference evidence="11 12" key="1">
    <citation type="submission" date="2023-09" db="UniProtKB">
        <authorList>
            <consortium name="RefSeq"/>
        </authorList>
    </citation>
    <scope>IDENTIFICATION</scope>
    <source>
        <tissue evidence="11 12">Gonads</tissue>
    </source>
</reference>
<dbReference type="AlphaFoldDB" id="A0A1S3H612"/>
<protein>
    <recommendedName>
        <fullName evidence="3">Protein VAC14 homolog</fullName>
    </recommendedName>
</protein>
<dbReference type="RefSeq" id="XP_013381422.1">
    <property type="nucleotide sequence ID" value="XM_013525968.2"/>
</dbReference>
<feature type="region of interest" description="Disordered" evidence="8">
    <location>
        <begin position="343"/>
        <end position="365"/>
    </location>
</feature>
<evidence type="ECO:0000256" key="4">
    <source>
        <dbReference type="ARBA" id="ARBA00022737"/>
    </source>
</evidence>
<comment type="subcellular location">
    <subcellularLocation>
        <location evidence="1">Endomembrane system</location>
    </subcellularLocation>
</comment>
<proteinExistence type="inferred from homology"/>
<dbReference type="KEGG" id="lak:106152413"/>
<comment type="function">
    <text evidence="6">Scaffold protein component of the PI(3,5)P2 regulatory complex which regulates both the synthesis and turnover of phosphatidylinositol 3,5-bisphosphate (PtdIns(3,5)P2). Pentamerizes into a star-shaped structure and nucleates the assembly of the complex. The pentamer binds a single copy each of PIKFYVE and FIG4 and coordinates both PIKfyve kinase activity and FIG4 phosphatase activity, being required to maintain normal levels of phosphatidylinositol 3-phosphate (PtdIns(3)P) and phosphatidylinositol 5-phosphate (PtdIns(5)P). Plays a role in the biogenesis of endosome carrier vesicles (ECV) / multivesicular bodies (MVB) transport intermediates from early endosomes.</text>
</comment>
<evidence type="ECO:0000313" key="10">
    <source>
        <dbReference type="Proteomes" id="UP000085678"/>
    </source>
</evidence>
<keyword evidence="4" id="KW-0677">Repeat</keyword>
<dbReference type="Pfam" id="PF11916">
    <property type="entry name" value="Vac14_Fig4_bd"/>
    <property type="match status" value="1"/>
</dbReference>
<feature type="compositionally biased region" description="Basic and acidic residues" evidence="8">
    <location>
        <begin position="345"/>
        <end position="364"/>
    </location>
</feature>
<evidence type="ECO:0000259" key="9">
    <source>
        <dbReference type="Pfam" id="PF11916"/>
    </source>
</evidence>
<comment type="similarity">
    <text evidence="2">Belongs to the VAC14 family.</text>
</comment>
<dbReference type="InterPro" id="IPR011989">
    <property type="entry name" value="ARM-like"/>
</dbReference>
<organism evidence="11">
    <name type="scientific">Lingula anatina</name>
    <name type="common">Brachiopod</name>
    <name type="synonym">Lingula unguis</name>
    <dbReference type="NCBI Taxonomy" id="7574"/>
    <lineage>
        <taxon>Eukaryota</taxon>
        <taxon>Metazoa</taxon>
        <taxon>Spiralia</taxon>
        <taxon>Lophotrochozoa</taxon>
        <taxon>Brachiopoda</taxon>
        <taxon>Linguliformea</taxon>
        <taxon>Lingulata</taxon>
        <taxon>Lingulida</taxon>
        <taxon>Linguloidea</taxon>
        <taxon>Lingulidae</taxon>
        <taxon>Lingula</taxon>
    </lineage>
</organism>
<evidence type="ECO:0000313" key="13">
    <source>
        <dbReference type="RefSeq" id="XP_013381424.1"/>
    </source>
</evidence>
<dbReference type="Proteomes" id="UP000085678">
    <property type="component" value="Unplaced"/>
</dbReference>
<dbReference type="Pfam" id="PF12755">
    <property type="entry name" value="Vac14_Fab1_bd"/>
    <property type="match status" value="1"/>
</dbReference>
<feature type="compositionally biased region" description="Basic and acidic residues" evidence="8">
    <location>
        <begin position="740"/>
        <end position="752"/>
    </location>
</feature>
<dbReference type="GeneID" id="106152413"/>
<dbReference type="PANTHER" id="PTHR16023">
    <property type="entry name" value="TAX1 BINDING PROTEIN-RELATED"/>
    <property type="match status" value="1"/>
</dbReference>
<dbReference type="GO" id="GO:0006661">
    <property type="term" value="P:phosphatidylinositol biosynthetic process"/>
    <property type="evidence" value="ECO:0007669"/>
    <property type="project" value="InterPro"/>
</dbReference>
<evidence type="ECO:0000256" key="5">
    <source>
        <dbReference type="ARBA" id="ARBA00023136"/>
    </source>
</evidence>
<keyword evidence="10" id="KW-1185">Reference proteome</keyword>
<dbReference type="SUPFAM" id="SSF48371">
    <property type="entry name" value="ARM repeat"/>
    <property type="match status" value="1"/>
</dbReference>
<evidence type="ECO:0000256" key="3">
    <source>
        <dbReference type="ARBA" id="ARBA00013840"/>
    </source>
</evidence>
<feature type="region of interest" description="Disordered" evidence="8">
    <location>
        <begin position="729"/>
        <end position="752"/>
    </location>
</feature>
<evidence type="ECO:0000256" key="2">
    <source>
        <dbReference type="ARBA" id="ARBA00010225"/>
    </source>
</evidence>
<feature type="domain" description="Vacuolar protein 14 C-terminal Fig4-binding" evidence="9">
    <location>
        <begin position="514"/>
        <end position="691"/>
    </location>
</feature>
<comment type="subunit">
    <text evidence="7">Forms pentamers. Component of the PI(3,5)P2 regulatory complex/PAS complex, at least composed of PIKFYVE, FIG4 and VAC14. VAC14 nucleates the assembly of the complex and serves as a scaffold by pentamerizing into a star-shaped structure, which can bind a single copy each of PIKFYVE and FIG4 and coordinates their activities. Interacts with NOS1.</text>
</comment>
<dbReference type="Gene3D" id="1.25.10.10">
    <property type="entry name" value="Leucine-rich Repeat Variant"/>
    <property type="match status" value="3"/>
</dbReference>
<evidence type="ECO:0000313" key="12">
    <source>
        <dbReference type="RefSeq" id="XP_013381423.1"/>
    </source>
</evidence>
<dbReference type="RefSeq" id="XP_013381424.1">
    <property type="nucleotide sequence ID" value="XM_013525970.2"/>
</dbReference>
<dbReference type="RefSeq" id="XP_013381423.1">
    <property type="nucleotide sequence ID" value="XM_013525969.2"/>
</dbReference>
<dbReference type="InterPro" id="IPR016024">
    <property type="entry name" value="ARM-type_fold"/>
</dbReference>
<keyword evidence="5" id="KW-0472">Membrane</keyword>
<dbReference type="InterPro" id="IPR021841">
    <property type="entry name" value="VAC14_Fig4p-bd"/>
</dbReference>
<dbReference type="GO" id="GO:0070772">
    <property type="term" value="C:PAS complex"/>
    <property type="evidence" value="ECO:0007669"/>
    <property type="project" value="InterPro"/>
</dbReference>
<evidence type="ECO:0000256" key="1">
    <source>
        <dbReference type="ARBA" id="ARBA00004308"/>
    </source>
</evidence>
<dbReference type="OrthoDB" id="5574975at2759"/>
<evidence type="ECO:0000256" key="7">
    <source>
        <dbReference type="ARBA" id="ARBA00047092"/>
    </source>
</evidence>
<name>A0A1S3H612_LINAN</name>
<accession>A0A1S3H612</accession>
<sequence>MNEKDFAPLTAACVRALNDKLYEKRKGAALEIERQVREYVATNNREEITRVLQVLGGKDFSTSQNPNGRKGGLIGMAATAIALGKESSLYVREMVKPTLACFYDQDGRVRYYACEALYNIVKVARGSVLPLFNDIFDGLSKLAADPDQNVKNGSELLDRLVKDIVTESSSFDLVSFMPLLRDRIYVRNAFARQFLVSWISTLDAVPDIEMIVFLPEILDGLFNILGDENDEIRKMCEACLGEFLQGIHKERSKADFAAMANVLVMHSQSKDPLIQHTALLWLKDFLQLSGRVILPYASGIITAVLPCLAYDASRKNTLEVAKIVNSNMISLIAAEADAGAQSAEQKVHSTGGKDEVKEGTKSETESAATKVATRTGVFTFSKVQGVSDDLLLDVGAVVRVLMKYLSHEAIATREASLRWIYHLLQKTPEKMFCFVDDFFPLLMKTLSDPSDEVVLLDLEVLTEVSSNPAGNNITLNYEEMGLPSQAKVTKPTGLSAYFVKFMVILLDSFNKDKQLLEDRGSFIIRQLCLMLNAEAIYRSFSEILLHENDLRFACHMVQTLNIILLTSTELFDLRNLLKDLKNEESCSLFCCLYHTWCHSPVATVSLCFLTQNYEHASNVLLLFGDVEVTVEFLAEIDKLVQLIESPIFTYLRLQLLDPQLNQSLITSLYALLMLLPQGDAFRTLRHRLECVPSFQYQVEKKTISGTKSKKTTKSIDFKKLLEIFRDTQEKHRMSKKTTRRKETARQLKIDKV</sequence>
<gene>
    <name evidence="11 12 13" type="primary">LOC106152413</name>
</gene>
<dbReference type="InterPro" id="IPR026825">
    <property type="entry name" value="Vac14"/>
</dbReference>
<dbReference type="STRING" id="7574.A0A1S3H612"/>
<evidence type="ECO:0000313" key="11">
    <source>
        <dbReference type="RefSeq" id="XP_013381422.1"/>
    </source>
</evidence>
<dbReference type="GO" id="GO:0010008">
    <property type="term" value="C:endosome membrane"/>
    <property type="evidence" value="ECO:0007669"/>
    <property type="project" value="TreeGrafter"/>
</dbReference>
<evidence type="ECO:0000256" key="8">
    <source>
        <dbReference type="SAM" id="MobiDB-lite"/>
    </source>
</evidence>
<dbReference type="PANTHER" id="PTHR16023:SF0">
    <property type="entry name" value="PROTEIN VAC14 HOMOLOG"/>
    <property type="match status" value="1"/>
</dbReference>